<protein>
    <submittedName>
        <fullName evidence="1">Uncharacterized protein</fullName>
    </submittedName>
</protein>
<name>A0A6M3IWG4_9ZZZZ</name>
<proteinExistence type="predicted"/>
<evidence type="ECO:0000313" key="1">
    <source>
        <dbReference type="EMBL" id="QJA61628.1"/>
    </source>
</evidence>
<dbReference type="AlphaFoldDB" id="A0A6M3IWG4"/>
<gene>
    <name evidence="1" type="ORF">MM415B00913_0026</name>
</gene>
<organism evidence="1">
    <name type="scientific">viral metagenome</name>
    <dbReference type="NCBI Taxonomy" id="1070528"/>
    <lineage>
        <taxon>unclassified sequences</taxon>
        <taxon>metagenomes</taxon>
        <taxon>organismal metagenomes</taxon>
    </lineage>
</organism>
<dbReference type="EMBL" id="MT141447">
    <property type="protein sequence ID" value="QJA61628.1"/>
    <property type="molecule type" value="Genomic_DNA"/>
</dbReference>
<sequence>MLKAKPTFQKKIDDLLIEADIDILEVVEELGRIVFSKEGNDRDKLNGIEKVFRLRNMYPAVTHKIEPVHTNPEFINEDGSAMNEDEIKAYMLAELSQDMSEYALGPHIEKNSMDDDLPDLDD</sequence>
<reference evidence="1" key="1">
    <citation type="submission" date="2020-03" db="EMBL/GenBank/DDBJ databases">
        <title>The deep terrestrial virosphere.</title>
        <authorList>
            <person name="Holmfeldt K."/>
            <person name="Nilsson E."/>
            <person name="Simone D."/>
            <person name="Lopez-Fernandez M."/>
            <person name="Wu X."/>
            <person name="de Brujin I."/>
            <person name="Lundin D."/>
            <person name="Andersson A."/>
            <person name="Bertilsson S."/>
            <person name="Dopson M."/>
        </authorList>
    </citation>
    <scope>NUCLEOTIDE SEQUENCE</scope>
    <source>
        <strain evidence="1">MM415B00913</strain>
    </source>
</reference>
<accession>A0A6M3IWG4</accession>